<protein>
    <submittedName>
        <fullName evidence="3">Ectoine dioxygenase</fullName>
        <ecNumber evidence="3">1.14.11.-</ecNumber>
    </submittedName>
</protein>
<dbReference type="InterPro" id="IPR008775">
    <property type="entry name" value="Phytyl_CoA_dOase-like"/>
</dbReference>
<evidence type="ECO:0000313" key="4">
    <source>
        <dbReference type="Proteomes" id="UP000250079"/>
    </source>
</evidence>
<dbReference type="Proteomes" id="UP000250079">
    <property type="component" value="Chromosome"/>
</dbReference>
<keyword evidence="4" id="KW-1185">Reference proteome</keyword>
<proteinExistence type="predicted"/>
<dbReference type="GO" id="GO:0016706">
    <property type="term" value="F:2-oxoglutarate-dependent dioxygenase activity"/>
    <property type="evidence" value="ECO:0007669"/>
    <property type="project" value="UniProtKB-ARBA"/>
</dbReference>
<dbReference type="AlphaFoldDB" id="A0A2Z2NZ23"/>
<gene>
    <name evidence="3" type="primary">ectD_4</name>
    <name evidence="3" type="ORF">IMCC3135_32590</name>
</gene>
<dbReference type="PANTHER" id="PTHR20883:SF48">
    <property type="entry name" value="ECTOINE DIOXYGENASE"/>
    <property type="match status" value="1"/>
</dbReference>
<feature type="region of interest" description="Disordered" evidence="2">
    <location>
        <begin position="287"/>
        <end position="307"/>
    </location>
</feature>
<accession>A0A2Z2NZ23</accession>
<evidence type="ECO:0000256" key="1">
    <source>
        <dbReference type="ARBA" id="ARBA00001954"/>
    </source>
</evidence>
<dbReference type="Gene3D" id="2.60.120.620">
    <property type="entry name" value="q2cbj1_9rhob like domain"/>
    <property type="match status" value="1"/>
</dbReference>
<dbReference type="KEGG" id="gai:IMCC3135_32590"/>
<reference evidence="3 4" key="1">
    <citation type="submission" date="2016-12" db="EMBL/GenBank/DDBJ databases">
        <authorList>
            <person name="Song W.-J."/>
            <person name="Kurnit D.M."/>
        </authorList>
    </citation>
    <scope>NUCLEOTIDE SEQUENCE [LARGE SCALE GENOMIC DNA]</scope>
    <source>
        <strain evidence="3 4">IMCC3135</strain>
    </source>
</reference>
<feature type="compositionally biased region" description="Polar residues" evidence="2">
    <location>
        <begin position="290"/>
        <end position="307"/>
    </location>
</feature>
<comment type="cofactor">
    <cofactor evidence="1">
        <name>Fe(2+)</name>
        <dbReference type="ChEBI" id="CHEBI:29033"/>
    </cofactor>
</comment>
<dbReference type="EMBL" id="CP018632">
    <property type="protein sequence ID" value="ASJ76563.1"/>
    <property type="molecule type" value="Genomic_DNA"/>
</dbReference>
<evidence type="ECO:0000313" key="3">
    <source>
        <dbReference type="EMBL" id="ASJ76563.1"/>
    </source>
</evidence>
<dbReference type="Pfam" id="PF05721">
    <property type="entry name" value="PhyH"/>
    <property type="match status" value="1"/>
</dbReference>
<keyword evidence="3" id="KW-0560">Oxidoreductase</keyword>
<dbReference type="GO" id="GO:0005506">
    <property type="term" value="F:iron ion binding"/>
    <property type="evidence" value="ECO:0007669"/>
    <property type="project" value="UniProtKB-ARBA"/>
</dbReference>
<organism evidence="3 4">
    <name type="scientific">Granulosicoccus antarcticus IMCC3135</name>
    <dbReference type="NCBI Taxonomy" id="1192854"/>
    <lineage>
        <taxon>Bacteria</taxon>
        <taxon>Pseudomonadati</taxon>
        <taxon>Pseudomonadota</taxon>
        <taxon>Gammaproteobacteria</taxon>
        <taxon>Chromatiales</taxon>
        <taxon>Granulosicoccaceae</taxon>
        <taxon>Granulosicoccus</taxon>
    </lineage>
</organism>
<name>A0A2Z2NZ23_9GAMM</name>
<evidence type="ECO:0000256" key="2">
    <source>
        <dbReference type="SAM" id="MobiDB-lite"/>
    </source>
</evidence>
<dbReference type="EC" id="1.14.11.-" evidence="3"/>
<dbReference type="SUPFAM" id="SSF51197">
    <property type="entry name" value="Clavaminate synthase-like"/>
    <property type="match status" value="1"/>
</dbReference>
<dbReference type="PANTHER" id="PTHR20883">
    <property type="entry name" value="PHYTANOYL-COA DIOXYGENASE DOMAIN CONTAINING 1"/>
    <property type="match status" value="1"/>
</dbReference>
<keyword evidence="3" id="KW-0223">Dioxygenase</keyword>
<sequence>MITWGTTMSTLTSQQKSDYERDGFILVEDAVPPNVLSHLQSVTRDLVEQSRSVTQNNDVYDLDKGHSKDNPRINRIKTPHNVHAAYKEYLRSDALLELVQPLLGEHIRMNNSKLNTKAAQGGAPVEWHQDWSFYPHTNDDLLAIGIMLSDIGEEDGPLQMIPGSHKEPILSHFNDGVFCGAINPNDPAARLKDAVSITGKAGSLSIHHVRTTHGSAPNLGNNPRLLLLYELAAADAWPIGGALSVFVGMSQQELWDYFNDNMVCGVQSVTPRLRDVPVLMPLPPPKDASSIFQTQSSGGAKSAFATS</sequence>